<dbReference type="InterPro" id="IPR016135">
    <property type="entry name" value="UBQ-conjugating_enzyme/RWD"/>
</dbReference>
<feature type="domain" description="UBC core" evidence="2">
    <location>
        <begin position="4"/>
        <end position="145"/>
    </location>
</feature>
<dbReference type="InterPro" id="IPR000608">
    <property type="entry name" value="UBC"/>
</dbReference>
<dbReference type="AlphaFoldDB" id="A0A2A9P1N9"/>
<evidence type="ECO:0000313" key="3">
    <source>
        <dbReference type="EMBL" id="PFH54696.1"/>
    </source>
</evidence>
<dbReference type="OrthoDB" id="406833at2759"/>
<dbReference type="InterPro" id="IPR050113">
    <property type="entry name" value="Ub_conjugating_enzyme"/>
</dbReference>
<evidence type="ECO:0000256" key="1">
    <source>
        <dbReference type="ARBA" id="ARBA00022786"/>
    </source>
</evidence>
<dbReference type="Proteomes" id="UP000242287">
    <property type="component" value="Unassembled WGS sequence"/>
</dbReference>
<gene>
    <name evidence="3" type="ORF">AMATHDRAFT_134247</name>
</gene>
<dbReference type="FunFam" id="3.10.110.10:FF:000072">
    <property type="entry name" value="Ubiquitin-conjugating enzyme E2 W"/>
    <property type="match status" value="1"/>
</dbReference>
<proteinExistence type="predicted"/>
<evidence type="ECO:0000259" key="2">
    <source>
        <dbReference type="PROSITE" id="PS50127"/>
    </source>
</evidence>
<dbReference type="CDD" id="cd23808">
    <property type="entry name" value="UBCc_UBE2W"/>
    <property type="match status" value="1"/>
</dbReference>
<accession>A0A2A9P1N9</accession>
<dbReference type="SUPFAM" id="SSF54495">
    <property type="entry name" value="UBC-like"/>
    <property type="match status" value="1"/>
</dbReference>
<keyword evidence="1" id="KW-0833">Ubl conjugation pathway</keyword>
<protein>
    <recommendedName>
        <fullName evidence="2">UBC core domain-containing protein</fullName>
    </recommendedName>
</protein>
<dbReference type="PROSITE" id="PS50127">
    <property type="entry name" value="UBC_2"/>
    <property type="match status" value="1"/>
</dbReference>
<reference evidence="3 4" key="1">
    <citation type="submission" date="2014-02" db="EMBL/GenBank/DDBJ databases">
        <title>Transposable element dynamics among asymbiotic and ectomycorrhizal Amanita fungi.</title>
        <authorList>
            <consortium name="DOE Joint Genome Institute"/>
            <person name="Hess J."/>
            <person name="Skrede I."/>
            <person name="Wolfe B."/>
            <person name="LaButti K."/>
            <person name="Ohm R.A."/>
            <person name="Grigoriev I.V."/>
            <person name="Pringle A."/>
        </authorList>
    </citation>
    <scope>NUCLEOTIDE SEQUENCE [LARGE SCALE GENOMIC DNA]</scope>
    <source>
        <strain evidence="3 4">SKay4041</strain>
    </source>
</reference>
<organism evidence="3 4">
    <name type="scientific">Amanita thiersii Skay4041</name>
    <dbReference type="NCBI Taxonomy" id="703135"/>
    <lineage>
        <taxon>Eukaryota</taxon>
        <taxon>Fungi</taxon>
        <taxon>Dikarya</taxon>
        <taxon>Basidiomycota</taxon>
        <taxon>Agaricomycotina</taxon>
        <taxon>Agaricomycetes</taxon>
        <taxon>Agaricomycetidae</taxon>
        <taxon>Agaricales</taxon>
        <taxon>Pluteineae</taxon>
        <taxon>Amanitaceae</taxon>
        <taxon>Amanita</taxon>
    </lineage>
</organism>
<dbReference type="EMBL" id="KZ301969">
    <property type="protein sequence ID" value="PFH54696.1"/>
    <property type="molecule type" value="Genomic_DNA"/>
</dbReference>
<evidence type="ECO:0000313" key="4">
    <source>
        <dbReference type="Proteomes" id="UP000242287"/>
    </source>
</evidence>
<name>A0A2A9P1N9_9AGAR</name>
<dbReference type="PANTHER" id="PTHR24067">
    <property type="entry name" value="UBIQUITIN-CONJUGATING ENZYME E2"/>
    <property type="match status" value="1"/>
</dbReference>
<dbReference type="STRING" id="703135.A0A2A9P1N9"/>
<keyword evidence="4" id="KW-1185">Reference proteome</keyword>
<sequence length="145" mass="16169">MASISVRRLSKELSEIKSEGCPTGINLVKADDFEIWWFTIEVMGDSIYKEEIFTLQFRFDSGYPISAPAVQFVITDGKQAPIHPHIYSNGHICASILGNEWSPVLGVTSVCLTIQSMLASNKSILQRPTDNDRYVQHAPSNPKKV</sequence>
<dbReference type="Gene3D" id="3.10.110.10">
    <property type="entry name" value="Ubiquitin Conjugating Enzyme"/>
    <property type="match status" value="1"/>
</dbReference>
<dbReference type="Pfam" id="PF00179">
    <property type="entry name" value="UQ_con"/>
    <property type="match status" value="1"/>
</dbReference>
<dbReference type="SMART" id="SM00212">
    <property type="entry name" value="UBCc"/>
    <property type="match status" value="1"/>
</dbReference>